<evidence type="ECO:0000313" key="3">
    <source>
        <dbReference type="Proteomes" id="UP001439008"/>
    </source>
</evidence>
<feature type="compositionally biased region" description="Basic and acidic residues" evidence="1">
    <location>
        <begin position="197"/>
        <end position="213"/>
    </location>
</feature>
<dbReference type="Proteomes" id="UP001439008">
    <property type="component" value="Unassembled WGS sequence"/>
</dbReference>
<evidence type="ECO:0000313" key="2">
    <source>
        <dbReference type="EMBL" id="MES1921288.1"/>
    </source>
</evidence>
<reference evidence="2 3" key="1">
    <citation type="journal article" date="2024" name="BMC Biol.">
        <title>Comparative genomics of Ascetosporea gives new insight into the evolutionary basis for animal parasitism in Rhizaria.</title>
        <authorList>
            <person name="Hiltunen Thoren M."/>
            <person name="Onut-Brannstrom I."/>
            <person name="Alfjorden A."/>
            <person name="Peckova H."/>
            <person name="Swords F."/>
            <person name="Hooper C."/>
            <person name="Holzer A.S."/>
            <person name="Bass D."/>
            <person name="Burki F."/>
        </authorList>
    </citation>
    <scope>NUCLEOTIDE SEQUENCE [LARGE SCALE GENOMIC DNA]</scope>
    <source>
        <strain evidence="2">20-A016</strain>
    </source>
</reference>
<evidence type="ECO:0000256" key="1">
    <source>
        <dbReference type="SAM" id="MobiDB-lite"/>
    </source>
</evidence>
<organism evidence="2 3">
    <name type="scientific">Bonamia ostreae</name>
    <dbReference type="NCBI Taxonomy" id="126728"/>
    <lineage>
        <taxon>Eukaryota</taxon>
        <taxon>Sar</taxon>
        <taxon>Rhizaria</taxon>
        <taxon>Endomyxa</taxon>
        <taxon>Ascetosporea</taxon>
        <taxon>Haplosporida</taxon>
        <taxon>Bonamia</taxon>
    </lineage>
</organism>
<gene>
    <name evidence="2" type="ORF">MHBO_002838</name>
</gene>
<keyword evidence="3" id="KW-1185">Reference proteome</keyword>
<dbReference type="EMBL" id="JBDODL010001218">
    <property type="protein sequence ID" value="MES1921288.1"/>
    <property type="molecule type" value="Genomic_DNA"/>
</dbReference>
<name>A0ABV2ANR5_9EUKA</name>
<accession>A0ABV2ANR5</accession>
<proteinExistence type="predicted"/>
<feature type="region of interest" description="Disordered" evidence="1">
    <location>
        <begin position="192"/>
        <end position="213"/>
    </location>
</feature>
<protein>
    <submittedName>
        <fullName evidence="2">Uncharacterized protein</fullName>
    </submittedName>
</protein>
<comment type="caution">
    <text evidence="2">The sequence shown here is derived from an EMBL/GenBank/DDBJ whole genome shotgun (WGS) entry which is preliminary data.</text>
</comment>
<sequence>MQIARALEKMTTADFRRIEKATLDFSPYYEAEKNACRRCNDAAKEFRSFKSENLRSSVECAREIRRAKRVLLNARTKSVRARAEVKLEHFQRIEADLNARAQKLFEEERKAKNALDRAHFESFGERKKVYHSEMNVHMIADERFRKLAFVDVGEKRLGERGAERVAVSLGEDGELRYHAFVRGHRYAKVPTAPESAAAHKETRPAEDWRTEFK</sequence>